<dbReference type="InterPro" id="IPR042215">
    <property type="entry name" value="CarD-like_C"/>
</dbReference>
<accession>A0AAJ1T871</accession>
<dbReference type="InterPro" id="IPR052531">
    <property type="entry name" value="CarD-like_regulator"/>
</dbReference>
<evidence type="ECO:0000313" key="2">
    <source>
        <dbReference type="EMBL" id="MDQ0216395.1"/>
    </source>
</evidence>
<dbReference type="GO" id="GO:0009303">
    <property type="term" value="P:rRNA transcription"/>
    <property type="evidence" value="ECO:0007669"/>
    <property type="project" value="TreeGrafter"/>
</dbReference>
<comment type="caution">
    <text evidence="2">The sequence shown here is derived from an EMBL/GenBank/DDBJ whole genome shotgun (WGS) entry which is preliminary data.</text>
</comment>
<evidence type="ECO:0000259" key="1">
    <source>
        <dbReference type="SMART" id="SM01058"/>
    </source>
</evidence>
<dbReference type="Gene3D" id="2.40.10.170">
    <property type="match status" value="1"/>
</dbReference>
<organism evidence="2 3">
    <name type="scientific">Oikeobacillus pervagus</name>
    <dbReference type="NCBI Taxonomy" id="1325931"/>
    <lineage>
        <taxon>Bacteria</taxon>
        <taxon>Bacillati</taxon>
        <taxon>Bacillota</taxon>
        <taxon>Bacilli</taxon>
        <taxon>Bacillales</taxon>
        <taxon>Bacillaceae</taxon>
        <taxon>Oikeobacillus</taxon>
    </lineage>
</organism>
<name>A0AAJ1T871_9BACI</name>
<protein>
    <submittedName>
        <fullName evidence="2">CarD family transcriptional regulator</fullName>
    </submittedName>
</protein>
<dbReference type="InterPro" id="IPR036101">
    <property type="entry name" value="CarD-like/TRCF_RID_sf"/>
</dbReference>
<dbReference type="EMBL" id="JAUSUC010000047">
    <property type="protein sequence ID" value="MDQ0216395.1"/>
    <property type="molecule type" value="Genomic_DNA"/>
</dbReference>
<dbReference type="SUPFAM" id="SSF141259">
    <property type="entry name" value="CarD-like"/>
    <property type="match status" value="1"/>
</dbReference>
<proteinExistence type="predicted"/>
<dbReference type="PANTHER" id="PTHR38447:SF1">
    <property type="entry name" value="RNA POLYMERASE-BINDING TRANSCRIPTION FACTOR CARD"/>
    <property type="match status" value="1"/>
</dbReference>
<dbReference type="AlphaFoldDB" id="A0AAJ1T871"/>
<feature type="domain" description="CarD-like/TRCF RNAP-interacting" evidence="1">
    <location>
        <begin position="1"/>
        <end position="111"/>
    </location>
</feature>
<dbReference type="Proteomes" id="UP001237207">
    <property type="component" value="Unassembled WGS sequence"/>
</dbReference>
<dbReference type="Gene3D" id="1.20.58.1290">
    <property type="entry name" value="CarD-like, C-terminal domain"/>
    <property type="match status" value="1"/>
</dbReference>
<gene>
    <name evidence="2" type="ORF">J2S13_002853</name>
</gene>
<evidence type="ECO:0000313" key="3">
    <source>
        <dbReference type="Proteomes" id="UP001237207"/>
    </source>
</evidence>
<keyword evidence="3" id="KW-1185">Reference proteome</keyword>
<dbReference type="PANTHER" id="PTHR38447">
    <property type="entry name" value="TRANSCRIPTION FACTOR YDEB-RELATED"/>
    <property type="match status" value="1"/>
</dbReference>
<dbReference type="Pfam" id="PF21095">
    <property type="entry name" value="CarD_C"/>
    <property type="match status" value="1"/>
</dbReference>
<reference evidence="2" key="1">
    <citation type="submission" date="2023-07" db="EMBL/GenBank/DDBJ databases">
        <title>Genomic Encyclopedia of Type Strains, Phase IV (KMG-IV): sequencing the most valuable type-strain genomes for metagenomic binning, comparative biology and taxonomic classification.</title>
        <authorList>
            <person name="Goeker M."/>
        </authorList>
    </citation>
    <scope>NUCLEOTIDE SEQUENCE</scope>
    <source>
        <strain evidence="2">DSM 23947</strain>
    </source>
</reference>
<sequence>MFQVGDKIVYPMHGAGVVKAIEDKEILGKTQQYYIIQMLIDNMQVMIPTNNVDNIGIRPVSDRPILKKVLQEFQTEETEDSLPWKQRHRKNLMKMQNGEIHDVAEVIHDLMSRSEEKKLNSSEKHMLVKAKKIFISELELIKGINNTRAIDLFNAQLKKSC</sequence>
<dbReference type="InterPro" id="IPR003711">
    <property type="entry name" value="CarD-like/TRCF_RID"/>
</dbReference>
<dbReference type="SMART" id="SM01058">
    <property type="entry name" value="CarD_TRCF"/>
    <property type="match status" value="1"/>
</dbReference>
<dbReference type="InterPro" id="IPR048792">
    <property type="entry name" value="CarD_C"/>
</dbReference>
<dbReference type="Pfam" id="PF02559">
    <property type="entry name" value="CarD_TRCF_RID"/>
    <property type="match status" value="1"/>
</dbReference>